<dbReference type="OrthoDB" id="1669814at2759"/>
<dbReference type="PANTHER" id="PTHR43943:SF2">
    <property type="entry name" value="DEHYDROGENASE_REDUCTASE 4"/>
    <property type="match status" value="1"/>
</dbReference>
<accession>A0A4Y2BIX0</accession>
<protein>
    <recommendedName>
        <fullName evidence="4">Dehydrogenase/reductase SDR family member 4</fullName>
    </recommendedName>
</protein>
<reference evidence="2 3" key="1">
    <citation type="journal article" date="2019" name="Sci. Rep.">
        <title>Orb-weaving spider Araneus ventricosus genome elucidates the spidroin gene catalogue.</title>
        <authorList>
            <person name="Kono N."/>
            <person name="Nakamura H."/>
            <person name="Ohtoshi R."/>
            <person name="Moran D.A.P."/>
            <person name="Shinohara A."/>
            <person name="Yoshida Y."/>
            <person name="Fujiwara M."/>
            <person name="Mori M."/>
            <person name="Tomita M."/>
            <person name="Arakawa K."/>
        </authorList>
    </citation>
    <scope>NUCLEOTIDE SEQUENCE [LARGE SCALE GENOMIC DNA]</scope>
</reference>
<name>A0A4Y2BIX0_ARAVE</name>
<comment type="similarity">
    <text evidence="1">Belongs to the short-chain dehydrogenases/reductases (SDR) family.</text>
</comment>
<organism evidence="2 3">
    <name type="scientific">Araneus ventricosus</name>
    <name type="common">Orbweaver spider</name>
    <name type="synonym">Epeira ventricosa</name>
    <dbReference type="NCBI Taxonomy" id="182803"/>
    <lineage>
        <taxon>Eukaryota</taxon>
        <taxon>Metazoa</taxon>
        <taxon>Ecdysozoa</taxon>
        <taxon>Arthropoda</taxon>
        <taxon>Chelicerata</taxon>
        <taxon>Arachnida</taxon>
        <taxon>Araneae</taxon>
        <taxon>Araneomorphae</taxon>
        <taxon>Entelegynae</taxon>
        <taxon>Araneoidea</taxon>
        <taxon>Araneidae</taxon>
        <taxon>Araneus</taxon>
    </lineage>
</organism>
<dbReference type="PANTHER" id="PTHR43943">
    <property type="entry name" value="DEHYDROGENASE/REDUCTASE (SDR FAMILY) MEMBER 4"/>
    <property type="match status" value="1"/>
</dbReference>
<evidence type="ECO:0008006" key="4">
    <source>
        <dbReference type="Google" id="ProtNLM"/>
    </source>
</evidence>
<dbReference type="EMBL" id="BGPR01083641">
    <property type="protein sequence ID" value="GBL92212.1"/>
    <property type="molecule type" value="Genomic_DNA"/>
</dbReference>
<dbReference type="InterPro" id="IPR002347">
    <property type="entry name" value="SDR_fam"/>
</dbReference>
<proteinExistence type="inferred from homology"/>
<dbReference type="Proteomes" id="UP000499080">
    <property type="component" value="Unassembled WGS sequence"/>
</dbReference>
<dbReference type="SUPFAM" id="SSF51735">
    <property type="entry name" value="NAD(P)-binding Rossmann-fold domains"/>
    <property type="match status" value="1"/>
</dbReference>
<dbReference type="Gene3D" id="3.40.50.720">
    <property type="entry name" value="NAD(P)-binding Rossmann-like Domain"/>
    <property type="match status" value="1"/>
</dbReference>
<dbReference type="InterPro" id="IPR036291">
    <property type="entry name" value="NAD(P)-bd_dom_sf"/>
</dbReference>
<evidence type="ECO:0000313" key="2">
    <source>
        <dbReference type="EMBL" id="GBL92212.1"/>
    </source>
</evidence>
<dbReference type="AlphaFoldDB" id="A0A4Y2BIX0"/>
<dbReference type="Pfam" id="PF00106">
    <property type="entry name" value="adh_short"/>
    <property type="match status" value="1"/>
</dbReference>
<comment type="caution">
    <text evidence="2">The sequence shown here is derived from an EMBL/GenBank/DDBJ whole genome shotgun (WGS) entry which is preliminary data.</text>
</comment>
<evidence type="ECO:0000313" key="3">
    <source>
        <dbReference type="Proteomes" id="UP000499080"/>
    </source>
</evidence>
<feature type="non-terminal residue" evidence="2">
    <location>
        <position position="66"/>
    </location>
</feature>
<sequence>MSQLQGKLSGKVAVVTASTEGIGFAIAKRLANDGASVVISSRKKDKVDKAVSEIKSISDNVSGIPC</sequence>
<gene>
    <name evidence="2" type="ORF">AVEN_116252_1</name>
</gene>
<keyword evidence="3" id="KW-1185">Reference proteome</keyword>
<dbReference type="GO" id="GO:0004090">
    <property type="term" value="F:carbonyl reductase (NADPH) activity"/>
    <property type="evidence" value="ECO:0007669"/>
    <property type="project" value="TreeGrafter"/>
</dbReference>
<evidence type="ECO:0000256" key="1">
    <source>
        <dbReference type="ARBA" id="ARBA00006484"/>
    </source>
</evidence>